<sequence>MAHVQEPSPPVVDASDRIPEAPILGVTLSCPPTLEWDRTPFRIQAKVAYLGVSDSSSTHSAEPITFNNYPFFEDEGLFRGIQLFHFHDDHWEVVDDEGHGGFGIADDPDVAVCPANHESFISLAPEESWTFNRLIQKEMWNILPLKTKLGDKFRFIAR</sequence>
<accession>A0A9P0EHA6</accession>
<gene>
    <name evidence="1" type="ORF">CSOL1703_00000874</name>
</gene>
<evidence type="ECO:0000313" key="2">
    <source>
        <dbReference type="Proteomes" id="UP000775872"/>
    </source>
</evidence>
<dbReference type="OrthoDB" id="4323953at2759"/>
<dbReference type="Proteomes" id="UP000775872">
    <property type="component" value="Unassembled WGS sequence"/>
</dbReference>
<proteinExistence type="predicted"/>
<protein>
    <submittedName>
        <fullName evidence="1">Uncharacterized protein</fullName>
    </submittedName>
</protein>
<evidence type="ECO:0000313" key="1">
    <source>
        <dbReference type="EMBL" id="CAH0048924.1"/>
    </source>
</evidence>
<name>A0A9P0EHA6_9HYPO</name>
<keyword evidence="2" id="KW-1185">Reference proteome</keyword>
<dbReference type="AlphaFoldDB" id="A0A9P0EHA6"/>
<organism evidence="1 2">
    <name type="scientific">Clonostachys solani</name>
    <dbReference type="NCBI Taxonomy" id="160281"/>
    <lineage>
        <taxon>Eukaryota</taxon>
        <taxon>Fungi</taxon>
        <taxon>Dikarya</taxon>
        <taxon>Ascomycota</taxon>
        <taxon>Pezizomycotina</taxon>
        <taxon>Sordariomycetes</taxon>
        <taxon>Hypocreomycetidae</taxon>
        <taxon>Hypocreales</taxon>
        <taxon>Bionectriaceae</taxon>
        <taxon>Clonostachys</taxon>
    </lineage>
</organism>
<dbReference type="EMBL" id="CABFOC020000035">
    <property type="protein sequence ID" value="CAH0048924.1"/>
    <property type="molecule type" value="Genomic_DNA"/>
</dbReference>
<comment type="caution">
    <text evidence="1">The sequence shown here is derived from an EMBL/GenBank/DDBJ whole genome shotgun (WGS) entry which is preliminary data.</text>
</comment>
<reference evidence="1" key="1">
    <citation type="submission" date="2021-10" db="EMBL/GenBank/DDBJ databases">
        <authorList>
            <person name="Piombo E."/>
        </authorList>
    </citation>
    <scope>NUCLEOTIDE SEQUENCE</scope>
</reference>